<dbReference type="SMART" id="SM00984">
    <property type="entry name" value="UDPG_MGDP_dh_C"/>
    <property type="match status" value="1"/>
</dbReference>
<evidence type="ECO:0000256" key="3">
    <source>
        <dbReference type="ARBA" id="ARBA00023027"/>
    </source>
</evidence>
<feature type="domain" description="UDP-glucose/GDP-mannose dehydrogenase C-terminal" evidence="5">
    <location>
        <begin position="319"/>
        <end position="419"/>
    </location>
</feature>
<evidence type="ECO:0000313" key="6">
    <source>
        <dbReference type="EMBL" id="PWG62959.1"/>
    </source>
</evidence>
<reference evidence="6 7" key="1">
    <citation type="submission" date="2018-05" db="EMBL/GenBank/DDBJ databases">
        <title>Spiribacter halobius sp. nov., a moderately halophilic bacterium isolated from marine solar saltern.</title>
        <authorList>
            <person name="Zheng W.-S."/>
            <person name="Lu D.-C."/>
            <person name="Du Z.-J."/>
        </authorList>
    </citation>
    <scope>NUCLEOTIDE SEQUENCE [LARGE SCALE GENOMIC DNA]</scope>
    <source>
        <strain evidence="6 7">E85</strain>
    </source>
</reference>
<dbReference type="GO" id="GO:0016628">
    <property type="term" value="F:oxidoreductase activity, acting on the CH-CH group of donors, NAD or NADP as acceptor"/>
    <property type="evidence" value="ECO:0007669"/>
    <property type="project" value="InterPro"/>
</dbReference>
<dbReference type="Pfam" id="PF03721">
    <property type="entry name" value="UDPG_MGDP_dh_N"/>
    <property type="match status" value="1"/>
</dbReference>
<dbReference type="RefSeq" id="WP_109678708.1">
    <property type="nucleotide sequence ID" value="NZ_CP086615.1"/>
</dbReference>
<gene>
    <name evidence="6" type="ORF">DEM34_10195</name>
</gene>
<comment type="caution">
    <text evidence="6">The sequence shown here is derived from an EMBL/GenBank/DDBJ whole genome shotgun (WGS) entry which is preliminary data.</text>
</comment>
<dbReference type="InterPro" id="IPR036291">
    <property type="entry name" value="NAD(P)-bd_dom_sf"/>
</dbReference>
<dbReference type="GO" id="GO:0016616">
    <property type="term" value="F:oxidoreductase activity, acting on the CH-OH group of donors, NAD or NADP as acceptor"/>
    <property type="evidence" value="ECO:0007669"/>
    <property type="project" value="InterPro"/>
</dbReference>
<dbReference type="InterPro" id="IPR017476">
    <property type="entry name" value="UDP-Glc/GDP-Man"/>
</dbReference>
<dbReference type="SUPFAM" id="SSF48179">
    <property type="entry name" value="6-phosphogluconate dehydrogenase C-terminal domain-like"/>
    <property type="match status" value="1"/>
</dbReference>
<proteinExistence type="inferred from homology"/>
<evidence type="ECO:0000313" key="7">
    <source>
        <dbReference type="Proteomes" id="UP000245474"/>
    </source>
</evidence>
<keyword evidence="3" id="KW-0520">NAD</keyword>
<dbReference type="GO" id="GO:0051287">
    <property type="term" value="F:NAD binding"/>
    <property type="evidence" value="ECO:0007669"/>
    <property type="project" value="InterPro"/>
</dbReference>
<dbReference type="EMBL" id="QFFI01000014">
    <property type="protein sequence ID" value="PWG62959.1"/>
    <property type="molecule type" value="Genomic_DNA"/>
</dbReference>
<dbReference type="Gene3D" id="3.40.50.720">
    <property type="entry name" value="NAD(P)-binding Rossmann-like Domain"/>
    <property type="match status" value="2"/>
</dbReference>
<dbReference type="Proteomes" id="UP000245474">
    <property type="component" value="Unassembled WGS sequence"/>
</dbReference>
<keyword evidence="7" id="KW-1185">Reference proteome</keyword>
<dbReference type="SUPFAM" id="SSF52413">
    <property type="entry name" value="UDP-glucose/GDP-mannose dehydrogenase C-terminal domain"/>
    <property type="match status" value="1"/>
</dbReference>
<evidence type="ECO:0000259" key="5">
    <source>
        <dbReference type="SMART" id="SM00984"/>
    </source>
</evidence>
<dbReference type="InterPro" id="IPR014026">
    <property type="entry name" value="UDP-Glc/GDP-Man_DH_dimer"/>
</dbReference>
<evidence type="ECO:0000256" key="4">
    <source>
        <dbReference type="PIRNR" id="PIRNR000124"/>
    </source>
</evidence>
<dbReference type="Pfam" id="PF03720">
    <property type="entry name" value="UDPG_MGDP_dh_C"/>
    <property type="match status" value="1"/>
</dbReference>
<accession>A0A2U2N1U0</accession>
<keyword evidence="2" id="KW-0560">Oxidoreductase</keyword>
<dbReference type="AlphaFoldDB" id="A0A2U2N1U0"/>
<protein>
    <submittedName>
        <fullName evidence="6">Vi polysaccharide biosynthesis protein VipA/TviB</fullName>
    </submittedName>
</protein>
<dbReference type="PANTHER" id="PTHR43491:SF2">
    <property type="entry name" value="UDP-N-ACETYL-D-MANNOSAMINE DEHYDROGENASE"/>
    <property type="match status" value="1"/>
</dbReference>
<sequence length="426" mass="46274">MLPELSNTRIAIIGLGYVGLPLAVAFAGRYPVTGFDINARRIAELRQGRDHTREVSADELAAAEQLTFSDDVAALADCNVFIVTVPTPIDAHRQPDLTPLRKASETVGRAIRPGSVVVYESTVYPGATEEVCIPIIEQVSGLRFNADFHAGYSPERINPGDKAHRVTDIVKVTSGSTAETGDYVDALYASVITAGTHRAPSLRVAEAAKVIENTQRDVNIALVNELAVLFDRLGLDTEAVLQAAGTKWNFLPFRPGLVGGHCIGVDPYYLTHKAQAVGHHPEMILAGRRLNDAMGAHVASQVVKRMIKRGLTLPDSRILVLGLTFKEDCPDLRNTRVVDIIAEFEEYGARVDVHDPNVDPEEAHHEYGLALETDPQPGSYDAAVIAVGHREFRELGPEGVRALLKPDGVLYDVKYIFPADAVDGRL</sequence>
<dbReference type="GO" id="GO:0000271">
    <property type="term" value="P:polysaccharide biosynthetic process"/>
    <property type="evidence" value="ECO:0007669"/>
    <property type="project" value="InterPro"/>
</dbReference>
<dbReference type="NCBIfam" id="TIGR03026">
    <property type="entry name" value="NDP-sugDHase"/>
    <property type="match status" value="1"/>
</dbReference>
<evidence type="ECO:0000256" key="1">
    <source>
        <dbReference type="ARBA" id="ARBA00006601"/>
    </source>
</evidence>
<dbReference type="InterPro" id="IPR008927">
    <property type="entry name" value="6-PGluconate_DH-like_C_sf"/>
</dbReference>
<dbReference type="PANTHER" id="PTHR43491">
    <property type="entry name" value="UDP-N-ACETYL-D-MANNOSAMINE DEHYDROGENASE"/>
    <property type="match status" value="1"/>
</dbReference>
<comment type="similarity">
    <text evidence="1 4">Belongs to the UDP-glucose/GDP-mannose dehydrogenase family.</text>
</comment>
<evidence type="ECO:0000256" key="2">
    <source>
        <dbReference type="ARBA" id="ARBA00023002"/>
    </source>
</evidence>
<dbReference type="InterPro" id="IPR036220">
    <property type="entry name" value="UDP-Glc/GDP-Man_DH_C_sf"/>
</dbReference>
<dbReference type="Pfam" id="PF00984">
    <property type="entry name" value="UDPG_MGDP_dh"/>
    <property type="match status" value="1"/>
</dbReference>
<dbReference type="SUPFAM" id="SSF51735">
    <property type="entry name" value="NAD(P)-binding Rossmann-fold domains"/>
    <property type="match status" value="1"/>
</dbReference>
<name>A0A2U2N1U0_9GAMM</name>
<dbReference type="OrthoDB" id="9803238at2"/>
<dbReference type="InterPro" id="IPR028359">
    <property type="entry name" value="UDP_ManNAc/GlcNAc_DH"/>
</dbReference>
<dbReference type="InterPro" id="IPR014027">
    <property type="entry name" value="UDP-Glc/GDP-Man_DH_C"/>
</dbReference>
<organism evidence="6 7">
    <name type="scientific">Sediminicurvatus halobius</name>
    <dbReference type="NCBI Taxonomy" id="2182432"/>
    <lineage>
        <taxon>Bacteria</taxon>
        <taxon>Pseudomonadati</taxon>
        <taxon>Pseudomonadota</taxon>
        <taxon>Gammaproteobacteria</taxon>
        <taxon>Chromatiales</taxon>
        <taxon>Ectothiorhodospiraceae</taxon>
        <taxon>Sediminicurvatus</taxon>
    </lineage>
</organism>
<dbReference type="PIRSF" id="PIRSF000124">
    <property type="entry name" value="UDPglc_GDPman_dh"/>
    <property type="match status" value="1"/>
</dbReference>
<dbReference type="PIRSF" id="PIRSF500136">
    <property type="entry name" value="UDP_ManNAc_DH"/>
    <property type="match status" value="1"/>
</dbReference>
<dbReference type="InterPro" id="IPR001732">
    <property type="entry name" value="UDP-Glc/GDP-Man_DH_N"/>
</dbReference>